<evidence type="ECO:0000256" key="2">
    <source>
        <dbReference type="ARBA" id="ARBA00004502"/>
    </source>
</evidence>
<evidence type="ECO:0000256" key="3">
    <source>
        <dbReference type="ARBA" id="ARBA00010858"/>
    </source>
</evidence>
<evidence type="ECO:0000256" key="4">
    <source>
        <dbReference type="ARBA" id="ARBA00022677"/>
    </source>
</evidence>
<dbReference type="Pfam" id="PF01277">
    <property type="entry name" value="Oleosin"/>
    <property type="match status" value="1"/>
</dbReference>
<dbReference type="OMA" id="GLSWMYR"/>
<dbReference type="GO" id="GO:0019915">
    <property type="term" value="P:lipid storage"/>
    <property type="evidence" value="ECO:0000318"/>
    <property type="project" value="GO_Central"/>
</dbReference>
<accession>A0A2K1LA25</accession>
<reference evidence="9 11" key="1">
    <citation type="journal article" date="2008" name="Science">
        <title>The Physcomitrella genome reveals evolutionary insights into the conquest of land by plants.</title>
        <authorList>
            <person name="Rensing S."/>
            <person name="Lang D."/>
            <person name="Zimmer A."/>
            <person name="Terry A."/>
            <person name="Salamov A."/>
            <person name="Shapiro H."/>
            <person name="Nishiyama T."/>
            <person name="Perroud P.-F."/>
            <person name="Lindquist E."/>
            <person name="Kamisugi Y."/>
            <person name="Tanahashi T."/>
            <person name="Sakakibara K."/>
            <person name="Fujita T."/>
            <person name="Oishi K."/>
            <person name="Shin-I T."/>
            <person name="Kuroki Y."/>
            <person name="Toyoda A."/>
            <person name="Suzuki Y."/>
            <person name="Hashimoto A."/>
            <person name="Yamaguchi K."/>
            <person name="Sugano A."/>
            <person name="Kohara Y."/>
            <person name="Fujiyama A."/>
            <person name="Anterola A."/>
            <person name="Aoki S."/>
            <person name="Ashton N."/>
            <person name="Barbazuk W.B."/>
            <person name="Barker E."/>
            <person name="Bennetzen J."/>
            <person name="Bezanilla M."/>
            <person name="Blankenship R."/>
            <person name="Cho S.H."/>
            <person name="Dutcher S."/>
            <person name="Estelle M."/>
            <person name="Fawcett J.A."/>
            <person name="Gundlach H."/>
            <person name="Hanada K."/>
            <person name="Heyl A."/>
            <person name="Hicks K.A."/>
            <person name="Hugh J."/>
            <person name="Lohr M."/>
            <person name="Mayer K."/>
            <person name="Melkozernov A."/>
            <person name="Murata T."/>
            <person name="Nelson D."/>
            <person name="Pils B."/>
            <person name="Prigge M."/>
            <person name="Reiss B."/>
            <person name="Renner T."/>
            <person name="Rombauts S."/>
            <person name="Rushton P."/>
            <person name="Sanderfoot A."/>
            <person name="Schween G."/>
            <person name="Shiu S.-H."/>
            <person name="Stueber K."/>
            <person name="Theodoulou F.L."/>
            <person name="Tu H."/>
            <person name="Van de Peer Y."/>
            <person name="Verrier P.J."/>
            <person name="Waters E."/>
            <person name="Wood A."/>
            <person name="Yang L."/>
            <person name="Cove D."/>
            <person name="Cuming A."/>
            <person name="Hasebe M."/>
            <person name="Lucas S."/>
            <person name="Mishler D.B."/>
            <person name="Reski R."/>
            <person name="Grigoriev I."/>
            <person name="Quatrano R.S."/>
            <person name="Boore J.L."/>
        </authorList>
    </citation>
    <scope>NUCLEOTIDE SEQUENCE [LARGE SCALE GENOMIC DNA]</scope>
    <source>
        <strain evidence="10 11">cv. Gransden 2004</strain>
    </source>
</reference>
<protein>
    <recommendedName>
        <fullName evidence="12">Oleosin</fullName>
    </recommendedName>
</protein>
<dbReference type="InterPro" id="IPR000136">
    <property type="entry name" value="Oleosin"/>
</dbReference>
<keyword evidence="11" id="KW-1185">Reference proteome</keyword>
<evidence type="ECO:0000313" key="10">
    <source>
        <dbReference type="EnsemblPlants" id="Pp3c1_28680V3.1"/>
    </source>
</evidence>
<name>A0A2K1LA25_PHYPA</name>
<dbReference type="GO" id="GO:0016020">
    <property type="term" value="C:membrane"/>
    <property type="evidence" value="ECO:0007669"/>
    <property type="project" value="UniProtKB-SubCell"/>
</dbReference>
<evidence type="ECO:0000256" key="8">
    <source>
        <dbReference type="SAM" id="Phobius"/>
    </source>
</evidence>
<evidence type="ECO:0000256" key="1">
    <source>
        <dbReference type="ARBA" id="ARBA00004141"/>
    </source>
</evidence>
<evidence type="ECO:0000313" key="9">
    <source>
        <dbReference type="EMBL" id="PNR62882.1"/>
    </source>
</evidence>
<dbReference type="AlphaFoldDB" id="A0A2K1LA25"/>
<dbReference type="Gramene" id="Pp3c1_28680V3.2">
    <property type="protein sequence ID" value="Pp3c1_28680V3.2"/>
    <property type="gene ID" value="Pp3c1_28680"/>
</dbReference>
<dbReference type="EnsemblPlants" id="Pp3c1_28680V3.2">
    <property type="protein sequence ID" value="Pp3c1_28680V3.2"/>
    <property type="gene ID" value="Pp3c1_28680"/>
</dbReference>
<dbReference type="GO" id="GO:0012511">
    <property type="term" value="C:monolayer-surrounded lipid storage body"/>
    <property type="evidence" value="ECO:0007669"/>
    <property type="project" value="InterPro"/>
</dbReference>
<evidence type="ECO:0000256" key="7">
    <source>
        <dbReference type="ARBA" id="ARBA00023136"/>
    </source>
</evidence>
<dbReference type="GeneID" id="112280183"/>
<organism evidence="9">
    <name type="scientific">Physcomitrium patens</name>
    <name type="common">Spreading-leaved earth moss</name>
    <name type="synonym">Physcomitrella patens</name>
    <dbReference type="NCBI Taxonomy" id="3218"/>
    <lineage>
        <taxon>Eukaryota</taxon>
        <taxon>Viridiplantae</taxon>
        <taxon>Streptophyta</taxon>
        <taxon>Embryophyta</taxon>
        <taxon>Bryophyta</taxon>
        <taxon>Bryophytina</taxon>
        <taxon>Bryopsida</taxon>
        <taxon>Funariidae</taxon>
        <taxon>Funariales</taxon>
        <taxon>Funariaceae</taxon>
        <taxon>Physcomitrium</taxon>
    </lineage>
</organism>
<dbReference type="EMBL" id="ABEU02000001">
    <property type="protein sequence ID" value="PNR62882.1"/>
    <property type="molecule type" value="Genomic_DNA"/>
</dbReference>
<proteinExistence type="inferred from homology"/>
<evidence type="ECO:0008006" key="12">
    <source>
        <dbReference type="Google" id="ProtNLM"/>
    </source>
</evidence>
<sequence>MDNAKTRANELYYRAQENAPLNQRQALGLVTILVALGTITFIAGLTLTGTTLGFLFASPLLIIFSPILIPLAIFAFVAISSLLSFGGFASFVVWVYKYYKGAHPVGSDQVDAARYRIAEGAKEVRDKTYAVAEDVQEFVSQKTDTSVAA</sequence>
<dbReference type="Proteomes" id="UP000006727">
    <property type="component" value="Chromosome 1"/>
</dbReference>
<comment type="similarity">
    <text evidence="3">Belongs to the oleosin family.</text>
</comment>
<dbReference type="EnsemblPlants" id="Pp3c1_28680V3.1">
    <property type="protein sequence ID" value="Pp3c1_28680V3.1"/>
    <property type="gene ID" value="Pp3c1_28680"/>
</dbReference>
<dbReference type="PaxDb" id="3218-PP1S21_351V6.1"/>
<dbReference type="PANTHER" id="PTHR33203:SF24">
    <property type="entry name" value="OLEOSIN"/>
    <property type="match status" value="1"/>
</dbReference>
<dbReference type="PANTHER" id="PTHR33203">
    <property type="entry name" value="OLEOSIN"/>
    <property type="match status" value="1"/>
</dbReference>
<feature type="transmembrane region" description="Helical" evidence="8">
    <location>
        <begin position="26"/>
        <end position="47"/>
    </location>
</feature>
<comment type="subcellular location">
    <subcellularLocation>
        <location evidence="2">Lipid droplet</location>
    </subcellularLocation>
    <subcellularLocation>
        <location evidence="1">Membrane</location>
        <topology evidence="1">Multi-pass membrane protein</topology>
    </subcellularLocation>
</comment>
<gene>
    <name evidence="10" type="primary">LOC112280183</name>
    <name evidence="9" type="ORF">PHYPA_001306</name>
</gene>
<keyword evidence="7 8" id="KW-0472">Membrane</keyword>
<evidence type="ECO:0000313" key="11">
    <source>
        <dbReference type="Proteomes" id="UP000006727"/>
    </source>
</evidence>
<keyword evidence="6 8" id="KW-1133">Transmembrane helix</keyword>
<keyword evidence="4" id="KW-0551">Lipid droplet</keyword>
<reference evidence="9 11" key="2">
    <citation type="journal article" date="2018" name="Plant J.">
        <title>The Physcomitrella patens chromosome-scale assembly reveals moss genome structure and evolution.</title>
        <authorList>
            <person name="Lang D."/>
            <person name="Ullrich K.K."/>
            <person name="Murat F."/>
            <person name="Fuchs J."/>
            <person name="Jenkins J."/>
            <person name="Haas F.B."/>
            <person name="Piednoel M."/>
            <person name="Gundlach H."/>
            <person name="Van Bel M."/>
            <person name="Meyberg R."/>
            <person name="Vives C."/>
            <person name="Morata J."/>
            <person name="Symeonidi A."/>
            <person name="Hiss M."/>
            <person name="Muchero W."/>
            <person name="Kamisugi Y."/>
            <person name="Saleh O."/>
            <person name="Blanc G."/>
            <person name="Decker E.L."/>
            <person name="van Gessel N."/>
            <person name="Grimwood J."/>
            <person name="Hayes R.D."/>
            <person name="Graham S.W."/>
            <person name="Gunter L.E."/>
            <person name="McDaniel S.F."/>
            <person name="Hoernstein S.N.W."/>
            <person name="Larsson A."/>
            <person name="Li F.W."/>
            <person name="Perroud P.F."/>
            <person name="Phillips J."/>
            <person name="Ranjan P."/>
            <person name="Rokshar D.S."/>
            <person name="Rothfels C.J."/>
            <person name="Schneider L."/>
            <person name="Shu S."/>
            <person name="Stevenson D.W."/>
            <person name="Thummler F."/>
            <person name="Tillich M."/>
            <person name="Villarreal Aguilar J.C."/>
            <person name="Widiez T."/>
            <person name="Wong G.K."/>
            <person name="Wymore A."/>
            <person name="Zhang Y."/>
            <person name="Zimmer A.D."/>
            <person name="Quatrano R.S."/>
            <person name="Mayer K.F.X."/>
            <person name="Goodstein D."/>
            <person name="Casacuberta J.M."/>
            <person name="Vandepoele K."/>
            <person name="Reski R."/>
            <person name="Cuming A.C."/>
            <person name="Tuskan G.A."/>
            <person name="Maumus F."/>
            <person name="Salse J."/>
            <person name="Schmutz J."/>
            <person name="Rensing S.A."/>
        </authorList>
    </citation>
    <scope>NUCLEOTIDE SEQUENCE [LARGE SCALE GENOMIC DNA]</scope>
    <source>
        <strain evidence="10 11">cv. Gransden 2004</strain>
    </source>
</reference>
<feature type="transmembrane region" description="Helical" evidence="8">
    <location>
        <begin position="67"/>
        <end position="96"/>
    </location>
</feature>
<dbReference type="Gramene" id="Pp3c1_28680V3.1">
    <property type="protein sequence ID" value="Pp3c1_28680V3.1"/>
    <property type="gene ID" value="Pp3c1_28680"/>
</dbReference>
<evidence type="ECO:0000256" key="5">
    <source>
        <dbReference type="ARBA" id="ARBA00022692"/>
    </source>
</evidence>
<dbReference type="STRING" id="3218.A0A2K1LA25"/>
<dbReference type="OrthoDB" id="690239at2759"/>
<reference evidence="10" key="3">
    <citation type="submission" date="2020-12" db="UniProtKB">
        <authorList>
            <consortium name="EnsemblPlants"/>
        </authorList>
    </citation>
    <scope>IDENTIFICATION</scope>
</reference>
<dbReference type="RefSeq" id="XP_024371133.1">
    <property type="nucleotide sequence ID" value="XM_024515365.2"/>
</dbReference>
<evidence type="ECO:0000256" key="6">
    <source>
        <dbReference type="ARBA" id="ARBA00022989"/>
    </source>
</evidence>
<keyword evidence="5 8" id="KW-0812">Transmembrane</keyword>